<dbReference type="GO" id="GO:0016020">
    <property type="term" value="C:membrane"/>
    <property type="evidence" value="ECO:0007669"/>
    <property type="project" value="InterPro"/>
</dbReference>
<sequence length="130" mass="14380">MKKKNIKLCMVAVSAAFIVSGMPADSTMTSKGNTTIVNTTTIAKGVKGYKHNTPVKIYIERNRVVKVEALPNQETPKYFAKAKKLLKNYEGKTTRKAEKMSVDAVSGATMSSKALMKNVQAGLEYYRRNK</sequence>
<dbReference type="OrthoDB" id="1081374at2"/>
<dbReference type="GO" id="GO:0010181">
    <property type="term" value="F:FMN binding"/>
    <property type="evidence" value="ECO:0007669"/>
    <property type="project" value="InterPro"/>
</dbReference>
<dbReference type="Proteomes" id="UP000245870">
    <property type="component" value="Unassembled WGS sequence"/>
</dbReference>
<gene>
    <name evidence="3" type="ORF">C7379_10564</name>
</gene>
<name>A0A2U0UH39_9BACT</name>
<protein>
    <submittedName>
        <fullName evidence="3">Electron transport complex protein RnfG</fullName>
    </submittedName>
</protein>
<evidence type="ECO:0000313" key="4">
    <source>
        <dbReference type="Proteomes" id="UP000245870"/>
    </source>
</evidence>
<comment type="caution">
    <text evidence="3">The sequence shown here is derived from an EMBL/GenBank/DDBJ whole genome shotgun (WGS) entry which is preliminary data.</text>
</comment>
<feature type="chain" id="PRO_5015433207" evidence="1">
    <location>
        <begin position="25"/>
        <end position="130"/>
    </location>
</feature>
<evidence type="ECO:0000313" key="3">
    <source>
        <dbReference type="EMBL" id="PVX56943.1"/>
    </source>
</evidence>
<organism evidence="3 4">
    <name type="scientific">Hallella colorans</name>
    <dbReference type="NCBI Taxonomy" id="1703337"/>
    <lineage>
        <taxon>Bacteria</taxon>
        <taxon>Pseudomonadati</taxon>
        <taxon>Bacteroidota</taxon>
        <taxon>Bacteroidia</taxon>
        <taxon>Bacteroidales</taxon>
        <taxon>Prevotellaceae</taxon>
        <taxon>Hallella</taxon>
    </lineage>
</organism>
<dbReference type="EMBL" id="QENY01000005">
    <property type="protein sequence ID" value="PVX56943.1"/>
    <property type="molecule type" value="Genomic_DNA"/>
</dbReference>
<evidence type="ECO:0000259" key="2">
    <source>
        <dbReference type="SMART" id="SM00900"/>
    </source>
</evidence>
<dbReference type="RefSeq" id="WP_116616095.1">
    <property type="nucleotide sequence ID" value="NZ_QENY01000005.1"/>
</dbReference>
<accession>A0A2U0UH39</accession>
<keyword evidence="1" id="KW-0732">Signal</keyword>
<evidence type="ECO:0000256" key="1">
    <source>
        <dbReference type="SAM" id="SignalP"/>
    </source>
</evidence>
<feature type="signal peptide" evidence="1">
    <location>
        <begin position="1"/>
        <end position="24"/>
    </location>
</feature>
<feature type="domain" description="FMN-binding" evidence="2">
    <location>
        <begin position="48"/>
        <end position="126"/>
    </location>
</feature>
<dbReference type="Pfam" id="PF04205">
    <property type="entry name" value="FMN_bind"/>
    <property type="match status" value="1"/>
</dbReference>
<reference evidence="3 4" key="1">
    <citation type="submission" date="2018-05" db="EMBL/GenBank/DDBJ databases">
        <title>Genomic Encyclopedia of Type Strains, Phase IV (KMG-IV): sequencing the most valuable type-strain genomes for metagenomic binning, comparative biology and taxonomic classification.</title>
        <authorList>
            <person name="Goeker M."/>
        </authorList>
    </citation>
    <scope>NUCLEOTIDE SEQUENCE [LARGE SCALE GENOMIC DNA]</scope>
    <source>
        <strain evidence="3 4">DSM 100333</strain>
    </source>
</reference>
<dbReference type="AlphaFoldDB" id="A0A2U0UH39"/>
<proteinExistence type="predicted"/>
<keyword evidence="4" id="KW-1185">Reference proteome</keyword>
<dbReference type="SMART" id="SM00900">
    <property type="entry name" value="FMN_bind"/>
    <property type="match status" value="1"/>
</dbReference>
<dbReference type="InterPro" id="IPR007329">
    <property type="entry name" value="FMN-bd"/>
</dbReference>